<feature type="compositionally biased region" description="Polar residues" evidence="3">
    <location>
        <begin position="127"/>
        <end position="144"/>
    </location>
</feature>
<evidence type="ECO:0000256" key="3">
    <source>
        <dbReference type="SAM" id="MobiDB-lite"/>
    </source>
</evidence>
<reference evidence="5 6" key="1">
    <citation type="journal article" date="2020" name="Mol. Plant">
        <title>The Chromosome-Based Rubber Tree Genome Provides New Insights into Spurge Genome Evolution and Rubber Biosynthesis.</title>
        <authorList>
            <person name="Liu J."/>
            <person name="Shi C."/>
            <person name="Shi C.C."/>
            <person name="Li W."/>
            <person name="Zhang Q.J."/>
            <person name="Zhang Y."/>
            <person name="Li K."/>
            <person name="Lu H.F."/>
            <person name="Shi C."/>
            <person name="Zhu S.T."/>
            <person name="Xiao Z.Y."/>
            <person name="Nan H."/>
            <person name="Yue Y."/>
            <person name="Zhu X.G."/>
            <person name="Wu Y."/>
            <person name="Hong X.N."/>
            <person name="Fan G.Y."/>
            <person name="Tong Y."/>
            <person name="Zhang D."/>
            <person name="Mao C.L."/>
            <person name="Liu Y.L."/>
            <person name="Hao S.J."/>
            <person name="Liu W.Q."/>
            <person name="Lv M.Q."/>
            <person name="Zhang H.B."/>
            <person name="Liu Y."/>
            <person name="Hu-Tang G.R."/>
            <person name="Wang J.P."/>
            <person name="Wang J.H."/>
            <person name="Sun Y.H."/>
            <person name="Ni S.B."/>
            <person name="Chen W.B."/>
            <person name="Zhang X.C."/>
            <person name="Jiao Y.N."/>
            <person name="Eichler E.E."/>
            <person name="Li G.H."/>
            <person name="Liu X."/>
            <person name="Gao L.Z."/>
        </authorList>
    </citation>
    <scope>NUCLEOTIDE SEQUENCE [LARGE SCALE GENOMIC DNA]</scope>
    <source>
        <strain evidence="6">cv. GT1</strain>
        <tissue evidence="5">Leaf</tissue>
    </source>
</reference>
<evidence type="ECO:0000256" key="1">
    <source>
        <dbReference type="ARBA" id="ARBA00006524"/>
    </source>
</evidence>
<feature type="region of interest" description="Disordered" evidence="3">
    <location>
        <begin position="391"/>
        <end position="413"/>
    </location>
</feature>
<keyword evidence="6" id="KW-1185">Reference proteome</keyword>
<comment type="caution">
    <text evidence="5">The sequence shown here is derived from an EMBL/GenBank/DDBJ whole genome shotgun (WGS) entry which is preliminary data.</text>
</comment>
<feature type="compositionally biased region" description="Polar residues" evidence="3">
    <location>
        <begin position="399"/>
        <end position="408"/>
    </location>
</feature>
<gene>
    <name evidence="5" type="ORF">GH714_024231</name>
</gene>
<dbReference type="Gene3D" id="1.10.510.10">
    <property type="entry name" value="Transferase(Phosphotransferase) domain 1"/>
    <property type="match status" value="1"/>
</dbReference>
<accession>A0A6A6LE69</accession>
<protein>
    <recommendedName>
        <fullName evidence="4">Protein kinase domain-containing protein</fullName>
    </recommendedName>
</protein>
<sequence length="674" mass="74493">MNGGGEDNGPIKHLSADSLPLFQEGIFLVLSRWSALQLAVGNEWGGRGSAQLADQLRSNIFSWFTQSKEPHYIDDLESILDEGMLSLNTMIEDGSIEEVAEKLMIMHEECLEGNYNSIEKLRRAGPSTGSHQHVRQSKSNQVNMQVDDPNGQEAQGEDGWTVVSSRKNRPSVNVFIAGVHCHWFNDFIRGDNSTSRTDYFSSEEDFQVQLALAISASNSEFRDDPEKDQIRAATLLSLGGNHHHRIDVGGKRERLLRRPCQGSIGTYGGPVKDANIMLARWMERSTELRTSLHTSVLPIGSINIGLSRHRALLFKVLADNIRLPCRLVKGSHYTGIEDDAINIIKLEDERSRDTFTADVLSVKDTTFRSYNPKTSRISGLHASNESGILYAGSKPLSGEGSSQNSSVDGSLPLDRRLSADSVESSASFSGANSDVGVGSSGVIVKDDENNEIGFDRRKCTYDRFLGTNLKLKEPESPSSSIDSSTSRIDQIFDDVDVGECEIPWEDLVIGERIGLAGSYGEVYHADWNGTEVAVKKFLDQDFSGAALAEFKREQSCFDDVCLARGSLYRILHRPHCQIDEKRRIKMALDVVSDFGLSRLKHNTFLSSKSTAGTPEWMAPEVLRNEPSNENDPNLRPSFAQLAVALKPLQRLVVPAHLEQPSSPLQQEISVNSTP</sequence>
<feature type="domain" description="Protein kinase" evidence="4">
    <location>
        <begin position="429"/>
        <end position="674"/>
    </location>
</feature>
<dbReference type="Gene3D" id="3.30.200.20">
    <property type="entry name" value="Phosphorylase Kinase, domain 1"/>
    <property type="match status" value="1"/>
</dbReference>
<dbReference type="Pfam" id="PF14381">
    <property type="entry name" value="EDR1_CTR1_ARMC3_pept"/>
    <property type="match status" value="1"/>
</dbReference>
<dbReference type="SUPFAM" id="SSF56112">
    <property type="entry name" value="Protein kinase-like (PK-like)"/>
    <property type="match status" value="1"/>
</dbReference>
<dbReference type="GO" id="GO:0004672">
    <property type="term" value="F:protein kinase activity"/>
    <property type="evidence" value="ECO:0007669"/>
    <property type="project" value="InterPro"/>
</dbReference>
<dbReference type="PROSITE" id="PS50011">
    <property type="entry name" value="PROTEIN_KINASE_DOM"/>
    <property type="match status" value="1"/>
</dbReference>
<evidence type="ECO:0000313" key="6">
    <source>
        <dbReference type="Proteomes" id="UP000467840"/>
    </source>
</evidence>
<dbReference type="InterPro" id="IPR011009">
    <property type="entry name" value="Kinase-like_dom_sf"/>
</dbReference>
<dbReference type="Proteomes" id="UP000467840">
    <property type="component" value="Chromosome 1"/>
</dbReference>
<dbReference type="Pfam" id="PF10273">
    <property type="entry name" value="WGG"/>
    <property type="match status" value="1"/>
</dbReference>
<dbReference type="PANTHER" id="PTHR21250">
    <property type="entry name" value="PRE-RRNA-PROCESSING PROTEIN TSR2 HOMOLOG"/>
    <property type="match status" value="1"/>
</dbReference>
<proteinExistence type="inferred from homology"/>
<dbReference type="InterPro" id="IPR055164">
    <property type="entry name" value="EDR1/CTR1/ARMC3-like_pept-like"/>
</dbReference>
<dbReference type="AlphaFoldDB" id="A0A6A6LE69"/>
<organism evidence="5 6">
    <name type="scientific">Hevea brasiliensis</name>
    <name type="common">Para rubber tree</name>
    <name type="synonym">Siphonia brasiliensis</name>
    <dbReference type="NCBI Taxonomy" id="3981"/>
    <lineage>
        <taxon>Eukaryota</taxon>
        <taxon>Viridiplantae</taxon>
        <taxon>Streptophyta</taxon>
        <taxon>Embryophyta</taxon>
        <taxon>Tracheophyta</taxon>
        <taxon>Spermatophyta</taxon>
        <taxon>Magnoliopsida</taxon>
        <taxon>eudicotyledons</taxon>
        <taxon>Gunneridae</taxon>
        <taxon>Pentapetalae</taxon>
        <taxon>rosids</taxon>
        <taxon>fabids</taxon>
        <taxon>Malpighiales</taxon>
        <taxon>Euphorbiaceae</taxon>
        <taxon>Crotonoideae</taxon>
        <taxon>Micrandreae</taxon>
        <taxon>Hevea</taxon>
    </lineage>
</organism>
<dbReference type="EMBL" id="JAAGAX010000011">
    <property type="protein sequence ID" value="KAF2298588.1"/>
    <property type="molecule type" value="Genomic_DNA"/>
</dbReference>
<evidence type="ECO:0000313" key="5">
    <source>
        <dbReference type="EMBL" id="KAF2298588.1"/>
    </source>
</evidence>
<name>A0A6A6LE69_HEVBR</name>
<evidence type="ECO:0000256" key="2">
    <source>
        <dbReference type="ARBA" id="ARBA00022552"/>
    </source>
</evidence>
<comment type="similarity">
    <text evidence="1">Belongs to the TSR2 family.</text>
</comment>
<dbReference type="GO" id="GO:0005524">
    <property type="term" value="F:ATP binding"/>
    <property type="evidence" value="ECO:0007669"/>
    <property type="project" value="InterPro"/>
</dbReference>
<feature type="region of interest" description="Disordered" evidence="3">
    <location>
        <begin position="123"/>
        <end position="157"/>
    </location>
</feature>
<keyword evidence="2" id="KW-0698">rRNA processing</keyword>
<dbReference type="InterPro" id="IPR000719">
    <property type="entry name" value="Prot_kinase_dom"/>
</dbReference>
<evidence type="ECO:0000259" key="4">
    <source>
        <dbReference type="PROSITE" id="PS50011"/>
    </source>
</evidence>
<dbReference type="InterPro" id="IPR019398">
    <property type="entry name" value="Pre-rRNA_process_TSR2"/>
</dbReference>
<dbReference type="GO" id="GO:0006364">
    <property type="term" value="P:rRNA processing"/>
    <property type="evidence" value="ECO:0007669"/>
    <property type="project" value="UniProtKB-KW"/>
</dbReference>